<keyword evidence="4" id="KW-1185">Reference proteome</keyword>
<feature type="region of interest" description="Disordered" evidence="1">
    <location>
        <begin position="103"/>
        <end position="124"/>
    </location>
</feature>
<keyword evidence="2" id="KW-1133">Transmembrane helix</keyword>
<evidence type="ECO:0000256" key="1">
    <source>
        <dbReference type="SAM" id="MobiDB-lite"/>
    </source>
</evidence>
<evidence type="ECO:0000313" key="4">
    <source>
        <dbReference type="Proteomes" id="UP000278807"/>
    </source>
</evidence>
<reference evidence="5" key="1">
    <citation type="submission" date="2017-02" db="UniProtKB">
        <authorList>
            <consortium name="WormBaseParasite"/>
        </authorList>
    </citation>
    <scope>IDENTIFICATION</scope>
</reference>
<dbReference type="Proteomes" id="UP000278807">
    <property type="component" value="Unassembled WGS sequence"/>
</dbReference>
<keyword evidence="2" id="KW-0472">Membrane</keyword>
<reference evidence="3 4" key="2">
    <citation type="submission" date="2018-11" db="EMBL/GenBank/DDBJ databases">
        <authorList>
            <consortium name="Pathogen Informatics"/>
        </authorList>
    </citation>
    <scope>NUCLEOTIDE SEQUENCE [LARGE SCALE GENOMIC DNA]</scope>
</reference>
<evidence type="ECO:0000313" key="3">
    <source>
        <dbReference type="EMBL" id="VDO02496.1"/>
    </source>
</evidence>
<dbReference type="AlphaFoldDB" id="A0A0R3THU9"/>
<protein>
    <submittedName>
        <fullName evidence="5">Neogenin_C domain-containing protein</fullName>
    </submittedName>
</protein>
<accession>A0A0R3THU9</accession>
<dbReference type="EMBL" id="UZAE01007690">
    <property type="protein sequence ID" value="VDO02496.1"/>
    <property type="molecule type" value="Genomic_DNA"/>
</dbReference>
<proteinExistence type="predicted"/>
<gene>
    <name evidence="3" type="ORF">HNAJ_LOCUS6636</name>
</gene>
<evidence type="ECO:0000313" key="5">
    <source>
        <dbReference type="WBParaSite" id="HNAJ_0000664001-mRNA-1"/>
    </source>
</evidence>
<evidence type="ECO:0000256" key="2">
    <source>
        <dbReference type="SAM" id="Phobius"/>
    </source>
</evidence>
<feature type="compositionally biased region" description="Low complexity" evidence="1">
    <location>
        <begin position="114"/>
        <end position="124"/>
    </location>
</feature>
<organism evidence="5">
    <name type="scientific">Rodentolepis nana</name>
    <name type="common">Dwarf tapeworm</name>
    <name type="synonym">Hymenolepis nana</name>
    <dbReference type="NCBI Taxonomy" id="102285"/>
    <lineage>
        <taxon>Eukaryota</taxon>
        <taxon>Metazoa</taxon>
        <taxon>Spiralia</taxon>
        <taxon>Lophotrochozoa</taxon>
        <taxon>Platyhelminthes</taxon>
        <taxon>Cestoda</taxon>
        <taxon>Eucestoda</taxon>
        <taxon>Cyclophyllidea</taxon>
        <taxon>Hymenolepididae</taxon>
        <taxon>Rodentolepis</taxon>
    </lineage>
</organism>
<dbReference type="WBParaSite" id="HNAJ_0000664001-mRNA-1">
    <property type="protein sequence ID" value="HNAJ_0000664001-mRNA-1"/>
    <property type="gene ID" value="HNAJ_0000664001"/>
</dbReference>
<name>A0A0R3THU9_RODNA</name>
<keyword evidence="2" id="KW-0812">Transmembrane</keyword>
<dbReference type="STRING" id="102285.A0A0R3THU9"/>
<feature type="region of interest" description="Disordered" evidence="1">
    <location>
        <begin position="251"/>
        <end position="279"/>
    </location>
</feature>
<feature type="transmembrane region" description="Helical" evidence="2">
    <location>
        <begin position="53"/>
        <end position="77"/>
    </location>
</feature>
<sequence length="279" mass="29775">MLSESYEMSKMTPARIQRLSEEIDVLLKSLRSPETGLSSEPADTSALQRPNQWILVSAILAVAVIIILILAVTILVTRRCTRNRMDRTRKAYYAESNRRISEKADINSPLTQASQSSHHSGSPSCCDGRYAHRMGSSGLESLLHGPPQLPPINFENSGGGGGFNNPCTGLPFMMVGNAGGSGSGLPVTGSILSQPVLVHTSRGHAGSASVPTCRGSESDCRTTPIDSDLESAKSANLVSSYPYHHHAYHQQNTMSPGRMRASTGSPAHAGLLSEKLLLP</sequence>